<keyword evidence="3" id="KW-1185">Reference proteome</keyword>
<sequence length="116" mass="12637">MHFPKILCSDPSERCMGGTCCKVPGMAPYMGWKCPEGTVYDGRKQMILIDSDSCIGYCVDPSQICTDGVCCQKTYGPFEGSDDGNDNSTGATTSNLQNQLSKIEDELQKMRTMLTG</sequence>
<accession>A0AAD4MMP6</accession>
<comment type="caution">
    <text evidence="2">The sequence shown here is derived from an EMBL/GenBank/DDBJ whole genome shotgun (WGS) entry which is preliminary data.</text>
</comment>
<evidence type="ECO:0000256" key="1">
    <source>
        <dbReference type="SAM" id="MobiDB-lite"/>
    </source>
</evidence>
<name>A0AAD4MMP6_9BILA</name>
<feature type="compositionally biased region" description="Polar residues" evidence="1">
    <location>
        <begin position="86"/>
        <end position="101"/>
    </location>
</feature>
<reference evidence="2" key="1">
    <citation type="submission" date="2022-01" db="EMBL/GenBank/DDBJ databases">
        <title>Genome Sequence Resource for Two Populations of Ditylenchus destructor, the Migratory Endoparasitic Phytonematode.</title>
        <authorList>
            <person name="Zhang H."/>
            <person name="Lin R."/>
            <person name="Xie B."/>
        </authorList>
    </citation>
    <scope>NUCLEOTIDE SEQUENCE</scope>
    <source>
        <strain evidence="2">BazhouSP</strain>
    </source>
</reference>
<organism evidence="2 3">
    <name type="scientific">Ditylenchus destructor</name>
    <dbReference type="NCBI Taxonomy" id="166010"/>
    <lineage>
        <taxon>Eukaryota</taxon>
        <taxon>Metazoa</taxon>
        <taxon>Ecdysozoa</taxon>
        <taxon>Nematoda</taxon>
        <taxon>Chromadorea</taxon>
        <taxon>Rhabditida</taxon>
        <taxon>Tylenchina</taxon>
        <taxon>Tylenchomorpha</taxon>
        <taxon>Sphaerularioidea</taxon>
        <taxon>Anguinidae</taxon>
        <taxon>Anguininae</taxon>
        <taxon>Ditylenchus</taxon>
    </lineage>
</organism>
<evidence type="ECO:0000313" key="2">
    <source>
        <dbReference type="EMBL" id="KAI1698932.1"/>
    </source>
</evidence>
<dbReference type="Proteomes" id="UP001201812">
    <property type="component" value="Unassembled WGS sequence"/>
</dbReference>
<protein>
    <submittedName>
        <fullName evidence="2">Uncharacterized protein</fullName>
    </submittedName>
</protein>
<dbReference type="EMBL" id="JAKKPZ010000198">
    <property type="protein sequence ID" value="KAI1698932.1"/>
    <property type="molecule type" value="Genomic_DNA"/>
</dbReference>
<dbReference type="AlphaFoldDB" id="A0AAD4MMP6"/>
<feature type="region of interest" description="Disordered" evidence="1">
    <location>
        <begin position="81"/>
        <end position="102"/>
    </location>
</feature>
<gene>
    <name evidence="2" type="ORF">DdX_17621</name>
</gene>
<evidence type="ECO:0000313" key="3">
    <source>
        <dbReference type="Proteomes" id="UP001201812"/>
    </source>
</evidence>
<proteinExistence type="predicted"/>